<dbReference type="Gene3D" id="2.60.200.20">
    <property type="match status" value="1"/>
</dbReference>
<dbReference type="InterPro" id="IPR011009">
    <property type="entry name" value="Kinase-like_dom_sf"/>
</dbReference>
<comment type="caution">
    <text evidence="13">The sequence shown here is derived from an EMBL/GenBank/DDBJ whole genome shotgun (WGS) entry which is preliminary data.</text>
</comment>
<dbReference type="Proteomes" id="UP001492380">
    <property type="component" value="Unassembled WGS sequence"/>
</dbReference>
<evidence type="ECO:0000313" key="13">
    <source>
        <dbReference type="EMBL" id="KAK8230894.1"/>
    </source>
</evidence>
<dbReference type="InterPro" id="IPR000719">
    <property type="entry name" value="Prot_kinase_dom"/>
</dbReference>
<organism evidence="13 14">
    <name type="scientific">Phyllosticta capitalensis</name>
    <dbReference type="NCBI Taxonomy" id="121624"/>
    <lineage>
        <taxon>Eukaryota</taxon>
        <taxon>Fungi</taxon>
        <taxon>Dikarya</taxon>
        <taxon>Ascomycota</taxon>
        <taxon>Pezizomycotina</taxon>
        <taxon>Dothideomycetes</taxon>
        <taxon>Dothideomycetes incertae sedis</taxon>
        <taxon>Botryosphaeriales</taxon>
        <taxon>Phyllostictaceae</taxon>
        <taxon>Phyllosticta</taxon>
    </lineage>
</organism>
<dbReference type="PROSITE" id="PS00108">
    <property type="entry name" value="PROTEIN_KINASE_ST"/>
    <property type="match status" value="1"/>
</dbReference>
<evidence type="ECO:0000259" key="11">
    <source>
        <dbReference type="PROSITE" id="PS50006"/>
    </source>
</evidence>
<dbReference type="EMBL" id="JBBWRZ010000008">
    <property type="protein sequence ID" value="KAK8230894.1"/>
    <property type="molecule type" value="Genomic_DNA"/>
</dbReference>
<feature type="domain" description="Protein kinase" evidence="12">
    <location>
        <begin position="240"/>
        <end position="510"/>
    </location>
</feature>
<evidence type="ECO:0000256" key="6">
    <source>
        <dbReference type="ARBA" id="ARBA00022777"/>
    </source>
</evidence>
<protein>
    <submittedName>
        <fullName evidence="13">Kinase-like domain-containing protein</fullName>
    </submittedName>
</protein>
<name>A0ABR1YJ16_9PEZI</name>
<comment type="catalytic activity">
    <reaction evidence="9">
        <text>L-seryl-[protein] + ATP = O-phospho-L-seryl-[protein] + ADP + H(+)</text>
        <dbReference type="Rhea" id="RHEA:17989"/>
        <dbReference type="Rhea" id="RHEA-COMP:9863"/>
        <dbReference type="Rhea" id="RHEA-COMP:11604"/>
        <dbReference type="ChEBI" id="CHEBI:15378"/>
        <dbReference type="ChEBI" id="CHEBI:29999"/>
        <dbReference type="ChEBI" id="CHEBI:30616"/>
        <dbReference type="ChEBI" id="CHEBI:83421"/>
        <dbReference type="ChEBI" id="CHEBI:456216"/>
        <dbReference type="EC" id="2.7.11.1"/>
    </reaction>
</comment>
<keyword evidence="3" id="KW-0723">Serine/threonine-protein kinase</keyword>
<evidence type="ECO:0000256" key="5">
    <source>
        <dbReference type="ARBA" id="ARBA00022741"/>
    </source>
</evidence>
<dbReference type="PANTHER" id="PTHR48012">
    <property type="entry name" value="STERILE20-LIKE KINASE, ISOFORM B-RELATED"/>
    <property type="match status" value="1"/>
</dbReference>
<keyword evidence="5" id="KW-0547">Nucleotide-binding</keyword>
<evidence type="ECO:0000256" key="2">
    <source>
        <dbReference type="ARBA" id="ARBA00008874"/>
    </source>
</evidence>
<evidence type="ECO:0000259" key="12">
    <source>
        <dbReference type="PROSITE" id="PS50011"/>
    </source>
</evidence>
<evidence type="ECO:0000313" key="14">
    <source>
        <dbReference type="Proteomes" id="UP001492380"/>
    </source>
</evidence>
<keyword evidence="6" id="KW-0418">Kinase</keyword>
<evidence type="ECO:0000256" key="9">
    <source>
        <dbReference type="ARBA" id="ARBA00048679"/>
    </source>
</evidence>
<evidence type="ECO:0000256" key="10">
    <source>
        <dbReference type="SAM" id="MobiDB-lite"/>
    </source>
</evidence>
<comment type="similarity">
    <text evidence="2">Belongs to the protein kinase superfamily. STE Ser/Thr protein kinase family. STE20 subfamily.</text>
</comment>
<reference evidence="13 14" key="1">
    <citation type="submission" date="2024-04" db="EMBL/GenBank/DDBJ databases">
        <title>Phyllosticta paracitricarpa is synonymous to the EU quarantine fungus P. citricarpa based on phylogenomic analyses.</title>
        <authorList>
            <consortium name="Lawrence Berkeley National Laboratory"/>
            <person name="Van Ingen-Buijs V.A."/>
            <person name="Van Westerhoven A.C."/>
            <person name="Haridas S."/>
            <person name="Skiadas P."/>
            <person name="Martin F."/>
            <person name="Groenewald J.Z."/>
            <person name="Crous P.W."/>
            <person name="Seidl M.F."/>
        </authorList>
    </citation>
    <scope>NUCLEOTIDE SEQUENCE [LARGE SCALE GENOMIC DNA]</scope>
    <source>
        <strain evidence="13 14">CBS 123374</strain>
    </source>
</reference>
<dbReference type="PANTHER" id="PTHR48012:SF10">
    <property type="entry name" value="FI20177P1"/>
    <property type="match status" value="1"/>
</dbReference>
<dbReference type="InterPro" id="IPR008984">
    <property type="entry name" value="SMAD_FHA_dom_sf"/>
</dbReference>
<comment type="catalytic activity">
    <reaction evidence="8">
        <text>L-threonyl-[protein] + ATP = O-phospho-L-threonyl-[protein] + ADP + H(+)</text>
        <dbReference type="Rhea" id="RHEA:46608"/>
        <dbReference type="Rhea" id="RHEA-COMP:11060"/>
        <dbReference type="Rhea" id="RHEA-COMP:11605"/>
        <dbReference type="ChEBI" id="CHEBI:15378"/>
        <dbReference type="ChEBI" id="CHEBI:30013"/>
        <dbReference type="ChEBI" id="CHEBI:30616"/>
        <dbReference type="ChEBI" id="CHEBI:61977"/>
        <dbReference type="ChEBI" id="CHEBI:456216"/>
        <dbReference type="EC" id="2.7.11.1"/>
    </reaction>
</comment>
<dbReference type="InterPro" id="IPR000253">
    <property type="entry name" value="FHA_dom"/>
</dbReference>
<dbReference type="SUPFAM" id="SSF49879">
    <property type="entry name" value="SMAD/FHA domain"/>
    <property type="match status" value="1"/>
</dbReference>
<dbReference type="Pfam" id="PF00498">
    <property type="entry name" value="FHA"/>
    <property type="match status" value="1"/>
</dbReference>
<keyword evidence="14" id="KW-1185">Reference proteome</keyword>
<evidence type="ECO:0000256" key="3">
    <source>
        <dbReference type="ARBA" id="ARBA00022527"/>
    </source>
</evidence>
<evidence type="ECO:0000256" key="8">
    <source>
        <dbReference type="ARBA" id="ARBA00047899"/>
    </source>
</evidence>
<sequence>MLDLDIFAVLVPSSLSAHKAFALPENGCLSVPNPVQHTAAEILKPLESEARDLSKELLRPGNLLLRFSDLFKDRLKNPGLGWVFGSDPSQCDVVLDDSERTWLGQGVSQRHFHVTIDQTHRILLHDGSQYGMSVGHQGDNEHLRRQGFTWILALEPGPQHWEKVTINVPSVRGIQFEIEFPHHRAQSNPKIKTEYTKRLHQFVKEYNERKKELPIQTLGLGNDLITGKPSQVETVGREPIMYRAKVGKGGFGTVLKVINLQTGEIHAIKTLNEEWRQTMGETYDLEIRNLKKELQMMQDNVHPNILRVFGFEETGTPHITMEYCPLGSLVDNRPDRNDVVAIVSILRQVLQGISYMHRRNCAHRDLKPANILVRSKNPLAIVIADFGLAKSFSSDMKSFCGTLQYMAPEMQTSQYNGPRVDVWSTGIMILYFLHWPHWSPLPRKVDEKVLKHYAKSMAPWVAELGRSDKILERFVAAMLNLDPKKRPDAEQCLQMGCEWGIFERSGEAYVNGAAFREPTPSAQSMVSFAVSSEDVSTVKPARQPTASESSGRGSPTRKPSKRQKTEVRESHVSTAPSVEKAARGSTAPAFPNQPIPRTE</sequence>
<dbReference type="SMART" id="SM00220">
    <property type="entry name" value="S_TKc"/>
    <property type="match status" value="1"/>
</dbReference>
<dbReference type="PROSITE" id="PS50011">
    <property type="entry name" value="PROTEIN_KINASE_DOM"/>
    <property type="match status" value="1"/>
</dbReference>
<dbReference type="Pfam" id="PF00069">
    <property type="entry name" value="Pkinase"/>
    <property type="match status" value="1"/>
</dbReference>
<evidence type="ECO:0000256" key="4">
    <source>
        <dbReference type="ARBA" id="ARBA00022679"/>
    </source>
</evidence>
<evidence type="ECO:0000256" key="1">
    <source>
        <dbReference type="ARBA" id="ARBA00005575"/>
    </source>
</evidence>
<accession>A0ABR1YJ16</accession>
<proteinExistence type="inferred from homology"/>
<dbReference type="SUPFAM" id="SSF56112">
    <property type="entry name" value="Protein kinase-like (PK-like)"/>
    <property type="match status" value="1"/>
</dbReference>
<gene>
    <name evidence="13" type="ORF">HDK90DRAFT_335479</name>
</gene>
<comment type="similarity">
    <text evidence="1">Belongs to the protein kinase superfamily. CAMK Ser/Thr protein kinase family. CHEK2 subfamily.</text>
</comment>
<dbReference type="PROSITE" id="PS50006">
    <property type="entry name" value="FHA_DOMAIN"/>
    <property type="match status" value="1"/>
</dbReference>
<dbReference type="Gene3D" id="1.10.510.10">
    <property type="entry name" value="Transferase(Phosphotransferase) domain 1"/>
    <property type="match status" value="1"/>
</dbReference>
<evidence type="ECO:0000256" key="7">
    <source>
        <dbReference type="ARBA" id="ARBA00022840"/>
    </source>
</evidence>
<feature type="compositionally biased region" description="Polar residues" evidence="10">
    <location>
        <begin position="544"/>
        <end position="553"/>
    </location>
</feature>
<feature type="region of interest" description="Disordered" evidence="10">
    <location>
        <begin position="533"/>
        <end position="599"/>
    </location>
</feature>
<keyword evidence="4" id="KW-0808">Transferase</keyword>
<dbReference type="InterPro" id="IPR050629">
    <property type="entry name" value="STE20/SPS1-PAK"/>
</dbReference>
<keyword evidence="7" id="KW-0067">ATP-binding</keyword>
<feature type="domain" description="FHA" evidence="11">
    <location>
        <begin position="82"/>
        <end position="139"/>
    </location>
</feature>
<dbReference type="InterPro" id="IPR008271">
    <property type="entry name" value="Ser/Thr_kinase_AS"/>
</dbReference>